<organism evidence="1 2">
    <name type="scientific">Banduia mediterranea</name>
    <dbReference type="NCBI Taxonomy" id="3075609"/>
    <lineage>
        <taxon>Bacteria</taxon>
        <taxon>Pseudomonadati</taxon>
        <taxon>Pseudomonadota</taxon>
        <taxon>Gammaproteobacteria</taxon>
        <taxon>Nevskiales</taxon>
        <taxon>Algiphilaceae</taxon>
        <taxon>Banduia</taxon>
    </lineage>
</organism>
<protein>
    <submittedName>
        <fullName evidence="1">MoaD/ThiS family protein</fullName>
    </submittedName>
</protein>
<name>A0ABU2WJP2_9GAMM</name>
<dbReference type="InterPro" id="IPR012675">
    <property type="entry name" value="Beta-grasp_dom_sf"/>
</dbReference>
<dbReference type="RefSeq" id="WP_311365485.1">
    <property type="nucleotide sequence ID" value="NZ_JAVRIC010000017.1"/>
</dbReference>
<dbReference type="InterPro" id="IPR016155">
    <property type="entry name" value="Mopterin_synth/thiamin_S_b"/>
</dbReference>
<dbReference type="EMBL" id="JAVRIC010000017">
    <property type="protein sequence ID" value="MDT0498093.1"/>
    <property type="molecule type" value="Genomic_DNA"/>
</dbReference>
<dbReference type="Gene3D" id="3.10.20.30">
    <property type="match status" value="1"/>
</dbReference>
<sequence>MNIQIQFWGVAARLAGTERRELALPESATVADAAAVIAGSAELARELKRCAFAIGDDLVPRSHALKNGDTLAVLPPVSGG</sequence>
<dbReference type="CDD" id="cd00754">
    <property type="entry name" value="Ubl_MoaD"/>
    <property type="match status" value="1"/>
</dbReference>
<proteinExistence type="predicted"/>
<dbReference type="InterPro" id="IPR003749">
    <property type="entry name" value="ThiS/MoaD-like"/>
</dbReference>
<accession>A0ABU2WJP2</accession>
<dbReference type="SUPFAM" id="SSF54285">
    <property type="entry name" value="MoaD/ThiS"/>
    <property type="match status" value="1"/>
</dbReference>
<keyword evidence="2" id="KW-1185">Reference proteome</keyword>
<comment type="caution">
    <text evidence="1">The sequence shown here is derived from an EMBL/GenBank/DDBJ whole genome shotgun (WGS) entry which is preliminary data.</text>
</comment>
<gene>
    <name evidence="1" type="ORF">RM530_12065</name>
</gene>
<dbReference type="Proteomes" id="UP001254608">
    <property type="component" value="Unassembled WGS sequence"/>
</dbReference>
<evidence type="ECO:0000313" key="1">
    <source>
        <dbReference type="EMBL" id="MDT0498093.1"/>
    </source>
</evidence>
<dbReference type="Pfam" id="PF02597">
    <property type="entry name" value="ThiS"/>
    <property type="match status" value="1"/>
</dbReference>
<reference evidence="1 2" key="1">
    <citation type="submission" date="2023-09" db="EMBL/GenBank/DDBJ databases">
        <authorList>
            <person name="Rey-Velasco X."/>
        </authorList>
    </citation>
    <scope>NUCLEOTIDE SEQUENCE [LARGE SCALE GENOMIC DNA]</scope>
    <source>
        <strain evidence="1 2">W345</strain>
    </source>
</reference>
<evidence type="ECO:0000313" key="2">
    <source>
        <dbReference type="Proteomes" id="UP001254608"/>
    </source>
</evidence>